<dbReference type="SUPFAM" id="SSF52279">
    <property type="entry name" value="Beta-D-glucan exohydrolase, C-terminal domain"/>
    <property type="match status" value="1"/>
</dbReference>
<feature type="domain" description="Fibronectin type III-like" evidence="5">
    <location>
        <begin position="658"/>
        <end position="728"/>
    </location>
</feature>
<gene>
    <name evidence="6" type="primary">BXL5_2</name>
    <name evidence="6" type="ORF">CFP56_041995</name>
</gene>
<dbReference type="SMART" id="SM01217">
    <property type="entry name" value="Fn3_like"/>
    <property type="match status" value="1"/>
</dbReference>
<dbReference type="GO" id="GO:0031222">
    <property type="term" value="P:arabinan catabolic process"/>
    <property type="evidence" value="ECO:0007669"/>
    <property type="project" value="TreeGrafter"/>
</dbReference>
<keyword evidence="7" id="KW-1185">Reference proteome</keyword>
<dbReference type="Gene3D" id="3.40.50.1700">
    <property type="entry name" value="Glycoside hydrolase family 3 C-terminal domain"/>
    <property type="match status" value="1"/>
</dbReference>
<dbReference type="Gene3D" id="3.20.20.300">
    <property type="entry name" value="Glycoside hydrolase, family 3, N-terminal domain"/>
    <property type="match status" value="2"/>
</dbReference>
<evidence type="ECO:0000259" key="5">
    <source>
        <dbReference type="SMART" id="SM01217"/>
    </source>
</evidence>
<dbReference type="InterPro" id="IPR017853">
    <property type="entry name" value="GH"/>
</dbReference>
<dbReference type="Gene3D" id="2.60.40.10">
    <property type="entry name" value="Immunoglobulins"/>
    <property type="match status" value="1"/>
</dbReference>
<evidence type="ECO:0000313" key="7">
    <source>
        <dbReference type="Proteomes" id="UP000237347"/>
    </source>
</evidence>
<keyword evidence="2" id="KW-0378">Hydrolase</keyword>
<organism evidence="6 7">
    <name type="scientific">Quercus suber</name>
    <name type="common">Cork oak</name>
    <dbReference type="NCBI Taxonomy" id="58331"/>
    <lineage>
        <taxon>Eukaryota</taxon>
        <taxon>Viridiplantae</taxon>
        <taxon>Streptophyta</taxon>
        <taxon>Embryophyta</taxon>
        <taxon>Tracheophyta</taxon>
        <taxon>Spermatophyta</taxon>
        <taxon>Magnoliopsida</taxon>
        <taxon>eudicotyledons</taxon>
        <taxon>Gunneridae</taxon>
        <taxon>Pentapetalae</taxon>
        <taxon>rosids</taxon>
        <taxon>fabids</taxon>
        <taxon>Fagales</taxon>
        <taxon>Fagaceae</taxon>
        <taxon>Quercus</taxon>
    </lineage>
</organism>
<dbReference type="PANTHER" id="PTHR42721">
    <property type="entry name" value="SUGAR HYDROLASE-RELATED"/>
    <property type="match status" value="1"/>
</dbReference>
<keyword evidence="1 4" id="KW-0732">Signal</keyword>
<dbReference type="Pfam" id="PF00933">
    <property type="entry name" value="Glyco_hydro_3"/>
    <property type="match status" value="1"/>
</dbReference>
<dbReference type="FunFam" id="3.40.50.1700:FF:000001">
    <property type="entry name" value="probable beta-D-xylosidase 2"/>
    <property type="match status" value="1"/>
</dbReference>
<dbReference type="GO" id="GO:0009044">
    <property type="term" value="F:xylan 1,4-beta-xylosidase activity"/>
    <property type="evidence" value="ECO:0007669"/>
    <property type="project" value="InterPro"/>
</dbReference>
<proteinExistence type="predicted"/>
<name>A0AAW0IUF1_QUESU</name>
<protein>
    <submittedName>
        <fullName evidence="6">Beta-d-xylosidase 5</fullName>
    </submittedName>
</protein>
<dbReference type="InterPro" id="IPR044993">
    <property type="entry name" value="BXL"/>
</dbReference>
<evidence type="ECO:0000256" key="4">
    <source>
        <dbReference type="SAM" id="SignalP"/>
    </source>
</evidence>
<dbReference type="PANTHER" id="PTHR42721:SF11">
    <property type="entry name" value="BETA-D-XYLOSIDASE 5-RELATED"/>
    <property type="match status" value="1"/>
</dbReference>
<dbReference type="GO" id="GO:0046556">
    <property type="term" value="F:alpha-L-arabinofuranosidase activity"/>
    <property type="evidence" value="ECO:0007669"/>
    <property type="project" value="TreeGrafter"/>
</dbReference>
<sequence>MGKTLLTFLLCMYLTFAFCVIYTDARKRVTKIGRDAVTPGRSNFTYICDPARYAQLGLDIKSFPFCDKKLSYQVRARDLVSQMTLYEKVRQLGNRAYGAPRIGLPEYEWWSEALHGLSNVGPGTFFDDSVAHATSFPTPILTTASFNESLWNTIGKAVSTEARALYNLGHAGLTFWSPTINVARDPRWGRIIETPGEDPFVVGTYAANYVRGLQDVEGTEHYKDLNSRPLKVSACCKHFTAYDVDNWKGVQRYTFDAKVTEQDLAETFNRPFQMCVQNGLDLDCGVYYTDNVENAVKHGKVREALVDRSLQYLYVVLMRLGIFDGHSQYNSLGINDVCSNEHIELAAEAAREGIVLLKNDNGILPLATGKYPSLAVVGPHANASIAMIGNYAFDPWNKGTPCRYRTPLNGFSSYGRVSYAAGCSNVKCPDGSLIGPAVQVATASDATIIVAGIDLSIEAESRDRLDLLLPGKQTDLINQVANASKGPVVLVIMSAGGVDISFAKNNPKIHAILWSGYPGEEGGQAIADIIFGKYNPGGRLPVTWYQADYVDKLPLTSMQLRPDDSNGYPGRTYKFFDGPTVFPFGYGLSYTKFNYTLKAATNRQPIKLTKFQHCRDLPYKNGTFKPSCPAIAIDDLKCPKKFKLAVEVKNVGNRDGDEVVLVYSQPPVGIVGTHIKNLIAFQKVFVAAGTSKTIQFAINTCQGLGIVDSNGNALLPSGAHTIIVGDGVIVFPIQLTYR</sequence>
<dbReference type="InterPro" id="IPR036962">
    <property type="entry name" value="Glyco_hydro_3_N_sf"/>
</dbReference>
<evidence type="ECO:0000256" key="2">
    <source>
        <dbReference type="ARBA" id="ARBA00022801"/>
    </source>
</evidence>
<dbReference type="EMBL" id="PKMF04000851">
    <property type="protein sequence ID" value="KAK7817974.1"/>
    <property type="molecule type" value="Genomic_DNA"/>
</dbReference>
<dbReference type="Pfam" id="PF01915">
    <property type="entry name" value="Glyco_hydro_3_C"/>
    <property type="match status" value="1"/>
</dbReference>
<dbReference type="AlphaFoldDB" id="A0AAW0IUF1"/>
<dbReference type="InterPro" id="IPR002772">
    <property type="entry name" value="Glyco_hydro_3_C"/>
</dbReference>
<dbReference type="Pfam" id="PF14310">
    <property type="entry name" value="Fn3-like"/>
    <property type="match status" value="1"/>
</dbReference>
<dbReference type="Proteomes" id="UP000237347">
    <property type="component" value="Unassembled WGS sequence"/>
</dbReference>
<dbReference type="InterPro" id="IPR013783">
    <property type="entry name" value="Ig-like_fold"/>
</dbReference>
<dbReference type="InterPro" id="IPR001764">
    <property type="entry name" value="Glyco_hydro_3_N"/>
</dbReference>
<feature type="chain" id="PRO_5043429743" evidence="4">
    <location>
        <begin position="18"/>
        <end position="738"/>
    </location>
</feature>
<reference evidence="6 7" key="1">
    <citation type="journal article" date="2018" name="Sci. Data">
        <title>The draft genome sequence of cork oak.</title>
        <authorList>
            <person name="Ramos A.M."/>
            <person name="Usie A."/>
            <person name="Barbosa P."/>
            <person name="Barros P.M."/>
            <person name="Capote T."/>
            <person name="Chaves I."/>
            <person name="Simoes F."/>
            <person name="Abreu I."/>
            <person name="Carrasquinho I."/>
            <person name="Faro C."/>
            <person name="Guimaraes J.B."/>
            <person name="Mendonca D."/>
            <person name="Nobrega F."/>
            <person name="Rodrigues L."/>
            <person name="Saibo N.J.M."/>
            <person name="Varela M.C."/>
            <person name="Egas C."/>
            <person name="Matos J."/>
            <person name="Miguel C.M."/>
            <person name="Oliveira M.M."/>
            <person name="Ricardo C.P."/>
            <person name="Goncalves S."/>
        </authorList>
    </citation>
    <scope>NUCLEOTIDE SEQUENCE [LARGE SCALE GENOMIC DNA]</scope>
    <source>
        <strain evidence="7">cv. HL8</strain>
    </source>
</reference>
<dbReference type="InterPro" id="IPR036881">
    <property type="entry name" value="Glyco_hydro_3_C_sf"/>
</dbReference>
<comment type="caution">
    <text evidence="6">The sequence shown here is derived from an EMBL/GenBank/DDBJ whole genome shotgun (WGS) entry which is preliminary data.</text>
</comment>
<dbReference type="SUPFAM" id="SSF51445">
    <property type="entry name" value="(Trans)glycosidases"/>
    <property type="match status" value="1"/>
</dbReference>
<evidence type="ECO:0000256" key="1">
    <source>
        <dbReference type="ARBA" id="ARBA00022729"/>
    </source>
</evidence>
<evidence type="ECO:0000256" key="3">
    <source>
        <dbReference type="ARBA" id="ARBA00023295"/>
    </source>
</evidence>
<keyword evidence="3" id="KW-0326">Glycosidase</keyword>
<feature type="signal peptide" evidence="4">
    <location>
        <begin position="1"/>
        <end position="17"/>
    </location>
</feature>
<dbReference type="InterPro" id="IPR026891">
    <property type="entry name" value="Fn3-like"/>
</dbReference>
<dbReference type="GO" id="GO:0045493">
    <property type="term" value="P:xylan catabolic process"/>
    <property type="evidence" value="ECO:0007669"/>
    <property type="project" value="InterPro"/>
</dbReference>
<evidence type="ECO:0000313" key="6">
    <source>
        <dbReference type="EMBL" id="KAK7817974.1"/>
    </source>
</evidence>
<accession>A0AAW0IUF1</accession>